<accession>A0A811RX71</accession>
<evidence type="ECO:0000313" key="1">
    <source>
        <dbReference type="EMBL" id="CAD6333493.1"/>
    </source>
</evidence>
<dbReference type="AlphaFoldDB" id="A0A811RX71"/>
<keyword evidence="2" id="KW-1185">Reference proteome</keyword>
<evidence type="ECO:0000313" key="2">
    <source>
        <dbReference type="Proteomes" id="UP000604825"/>
    </source>
</evidence>
<organism evidence="1 2">
    <name type="scientific">Miscanthus lutarioriparius</name>
    <dbReference type="NCBI Taxonomy" id="422564"/>
    <lineage>
        <taxon>Eukaryota</taxon>
        <taxon>Viridiplantae</taxon>
        <taxon>Streptophyta</taxon>
        <taxon>Embryophyta</taxon>
        <taxon>Tracheophyta</taxon>
        <taxon>Spermatophyta</taxon>
        <taxon>Magnoliopsida</taxon>
        <taxon>Liliopsida</taxon>
        <taxon>Poales</taxon>
        <taxon>Poaceae</taxon>
        <taxon>PACMAD clade</taxon>
        <taxon>Panicoideae</taxon>
        <taxon>Andropogonodae</taxon>
        <taxon>Andropogoneae</taxon>
        <taxon>Saccharinae</taxon>
        <taxon>Miscanthus</taxon>
    </lineage>
</organism>
<name>A0A811RX71_9POAL</name>
<proteinExistence type="predicted"/>
<gene>
    <name evidence="1" type="ORF">NCGR_LOCUS57591</name>
</gene>
<dbReference type="Proteomes" id="UP000604825">
    <property type="component" value="Unassembled WGS sequence"/>
</dbReference>
<sequence>MAPGHNKNRHKGGDKTLPLLMRAVSTKPKVQHVKQVVSDARNQREEDLQAGVWGSARLWGRSWAARHTEDVRGDLRLHTIGQKEGKIHHYLDTSKDNCNSRCTGRISKSSSLKKDD</sequence>
<protein>
    <submittedName>
        <fullName evidence="1">Uncharacterized protein</fullName>
    </submittedName>
</protein>
<dbReference type="EMBL" id="CAJGYO010000017">
    <property type="protein sequence ID" value="CAD6333493.1"/>
    <property type="molecule type" value="Genomic_DNA"/>
</dbReference>
<reference evidence="1" key="1">
    <citation type="submission" date="2020-10" db="EMBL/GenBank/DDBJ databases">
        <authorList>
            <person name="Han B."/>
            <person name="Lu T."/>
            <person name="Zhao Q."/>
            <person name="Huang X."/>
            <person name="Zhao Y."/>
        </authorList>
    </citation>
    <scope>NUCLEOTIDE SEQUENCE</scope>
</reference>
<comment type="caution">
    <text evidence="1">The sequence shown here is derived from an EMBL/GenBank/DDBJ whole genome shotgun (WGS) entry which is preliminary data.</text>
</comment>